<feature type="domain" description="RING-type" evidence="5">
    <location>
        <begin position="208"/>
        <end position="251"/>
    </location>
</feature>
<feature type="compositionally biased region" description="Basic and acidic residues" evidence="4">
    <location>
        <begin position="10"/>
        <end position="20"/>
    </location>
</feature>
<evidence type="ECO:0000256" key="1">
    <source>
        <dbReference type="ARBA" id="ARBA00022771"/>
    </source>
</evidence>
<proteinExistence type="predicted"/>
<gene>
    <name evidence="6" type="primary">RFWD3_1</name>
    <name evidence="6" type="ORF">DERP_005582</name>
</gene>
<evidence type="ECO:0000256" key="3">
    <source>
        <dbReference type="PROSITE-ProRule" id="PRU00175"/>
    </source>
</evidence>
<dbReference type="SUPFAM" id="SSF57850">
    <property type="entry name" value="RING/U-box"/>
    <property type="match status" value="1"/>
</dbReference>
<dbReference type="InterPro" id="IPR013083">
    <property type="entry name" value="Znf_RING/FYVE/PHD"/>
</dbReference>
<dbReference type="SMART" id="SM00184">
    <property type="entry name" value="RING"/>
    <property type="match status" value="1"/>
</dbReference>
<feature type="compositionally biased region" description="Acidic residues" evidence="4">
    <location>
        <begin position="123"/>
        <end position="158"/>
    </location>
</feature>
<dbReference type="InterPro" id="IPR001841">
    <property type="entry name" value="Znf_RING"/>
</dbReference>
<evidence type="ECO:0000313" key="6">
    <source>
        <dbReference type="EMBL" id="KAH9419080.1"/>
    </source>
</evidence>
<organism evidence="6 7">
    <name type="scientific">Dermatophagoides pteronyssinus</name>
    <name type="common">European house dust mite</name>
    <dbReference type="NCBI Taxonomy" id="6956"/>
    <lineage>
        <taxon>Eukaryota</taxon>
        <taxon>Metazoa</taxon>
        <taxon>Ecdysozoa</taxon>
        <taxon>Arthropoda</taxon>
        <taxon>Chelicerata</taxon>
        <taxon>Arachnida</taxon>
        <taxon>Acari</taxon>
        <taxon>Acariformes</taxon>
        <taxon>Sarcoptiformes</taxon>
        <taxon>Astigmata</taxon>
        <taxon>Psoroptidia</taxon>
        <taxon>Analgoidea</taxon>
        <taxon>Pyroglyphidae</taxon>
        <taxon>Dermatophagoidinae</taxon>
        <taxon>Dermatophagoides</taxon>
    </lineage>
</organism>
<reference evidence="6 7" key="2">
    <citation type="journal article" date="2022" name="Mol. Biol. Evol.">
        <title>Comparative Genomics Reveals Insights into the Divergent Evolution of Astigmatic Mites and Household Pest Adaptations.</title>
        <authorList>
            <person name="Xiong Q."/>
            <person name="Wan A.T."/>
            <person name="Liu X."/>
            <person name="Fung C.S."/>
            <person name="Xiao X."/>
            <person name="Malainual N."/>
            <person name="Hou J."/>
            <person name="Wang L."/>
            <person name="Wang M."/>
            <person name="Yang K.Y."/>
            <person name="Cui Y."/>
            <person name="Leung E.L."/>
            <person name="Nong W."/>
            <person name="Shin S.K."/>
            <person name="Au S.W."/>
            <person name="Jeong K.Y."/>
            <person name="Chew F.T."/>
            <person name="Hui J.H."/>
            <person name="Leung T.F."/>
            <person name="Tungtrongchitr A."/>
            <person name="Zhong N."/>
            <person name="Liu Z."/>
            <person name="Tsui S.K."/>
        </authorList>
    </citation>
    <scope>NUCLEOTIDE SEQUENCE [LARGE SCALE GENOMIC DNA]</scope>
    <source>
        <strain evidence="6">Derp</strain>
    </source>
</reference>
<dbReference type="InterPro" id="IPR037381">
    <property type="entry name" value="RFWD3"/>
</dbReference>
<comment type="caution">
    <text evidence="6">The sequence shown here is derived from an EMBL/GenBank/DDBJ whole genome shotgun (WGS) entry which is preliminary data.</text>
</comment>
<keyword evidence="2" id="KW-0862">Zinc</keyword>
<dbReference type="PANTHER" id="PTHR16047:SF7">
    <property type="entry name" value="E3 UBIQUITIN-PROTEIN LIGASE RFWD3"/>
    <property type="match status" value="1"/>
</dbReference>
<feature type="region of interest" description="Disordered" evidence="4">
    <location>
        <begin position="1"/>
        <end position="85"/>
    </location>
</feature>
<keyword evidence="1 3" id="KW-0863">Zinc-finger</keyword>
<keyword evidence="1 3" id="KW-0479">Metal-binding</keyword>
<feature type="region of interest" description="Disordered" evidence="4">
    <location>
        <begin position="107"/>
        <end position="159"/>
    </location>
</feature>
<keyword evidence="7" id="KW-1185">Reference proteome</keyword>
<accession>A0ABQ8J9L6</accession>
<protein>
    <submittedName>
        <fullName evidence="6">RING finger and WD repeat domain-containing protein 3</fullName>
    </submittedName>
</protein>
<name>A0ABQ8J9L6_DERPT</name>
<evidence type="ECO:0000313" key="7">
    <source>
        <dbReference type="Proteomes" id="UP000887458"/>
    </source>
</evidence>
<dbReference type="Proteomes" id="UP000887458">
    <property type="component" value="Unassembled WGS sequence"/>
</dbReference>
<evidence type="ECO:0000256" key="4">
    <source>
        <dbReference type="SAM" id="MobiDB-lite"/>
    </source>
</evidence>
<evidence type="ECO:0000259" key="5">
    <source>
        <dbReference type="PROSITE" id="PS50089"/>
    </source>
</evidence>
<dbReference type="Gene3D" id="3.30.40.10">
    <property type="entry name" value="Zinc/RING finger domain, C3HC4 (zinc finger)"/>
    <property type="match status" value="1"/>
</dbReference>
<reference evidence="6 7" key="1">
    <citation type="journal article" date="2018" name="J. Allergy Clin. Immunol.">
        <title>High-quality assembly of Dermatophagoides pteronyssinus genome and transcriptome reveals a wide range of novel allergens.</title>
        <authorList>
            <person name="Liu X.Y."/>
            <person name="Yang K.Y."/>
            <person name="Wang M.Q."/>
            <person name="Kwok J.S."/>
            <person name="Zeng X."/>
            <person name="Yang Z."/>
            <person name="Xiao X.J."/>
            <person name="Lau C.P."/>
            <person name="Li Y."/>
            <person name="Huang Z.M."/>
            <person name="Ba J.G."/>
            <person name="Yim A.K."/>
            <person name="Ouyang C.Y."/>
            <person name="Ngai S.M."/>
            <person name="Chan T.F."/>
            <person name="Leung E.L."/>
            <person name="Liu L."/>
            <person name="Liu Z.G."/>
            <person name="Tsui S.K."/>
        </authorList>
    </citation>
    <scope>NUCLEOTIDE SEQUENCE [LARGE SCALE GENOMIC DNA]</scope>
    <source>
        <strain evidence="6">Derp</strain>
    </source>
</reference>
<dbReference type="PROSITE" id="PS50089">
    <property type="entry name" value="ZF_RING_2"/>
    <property type="match status" value="1"/>
</dbReference>
<dbReference type="EMBL" id="NJHN03000060">
    <property type="protein sequence ID" value="KAH9419080.1"/>
    <property type="molecule type" value="Genomic_DNA"/>
</dbReference>
<evidence type="ECO:0000256" key="2">
    <source>
        <dbReference type="ARBA" id="ARBA00022833"/>
    </source>
</evidence>
<dbReference type="PANTHER" id="PTHR16047">
    <property type="entry name" value="RFWD3 PROTEIN"/>
    <property type="match status" value="1"/>
</dbReference>
<sequence length="315" mass="36530">MSDSDDFSDDDHSFDPHNDSLDGYYDSDDFSNDDHTFDSHNNSLDGYYDSDVLNCSDVDDANFSDDHASDDLFFDEEQNYSDNDNRIEELDENNEQQHLENEMINDDTSSEEIEENSNHSVISDDDNEENVLDDNISEYVPDTDDYDDDDDDDDDDSSDQLYTNFLMSLDHQTDYNGPVAVDQQSNDKKYKNQETQTDVTNLIVQNRCSICLESFCPNKDHYVVCLPCGHLFGKTCIEKWLASSKYCPTCRFHAEIGDIIKIFLNPIDINLMKQNCETKFWRDKTTELTLENLQLKMELHLAKNKIINQIDFNEK</sequence>
<dbReference type="Pfam" id="PF13639">
    <property type="entry name" value="zf-RING_2"/>
    <property type="match status" value="1"/>
</dbReference>